<dbReference type="InterPro" id="IPR000730">
    <property type="entry name" value="Pr_cel_nuc_antig"/>
</dbReference>
<dbReference type="EMBL" id="HBIM01009852">
    <property type="protein sequence ID" value="CAE0410882.1"/>
    <property type="molecule type" value="Transcribed_RNA"/>
</dbReference>
<dbReference type="GO" id="GO:0003677">
    <property type="term" value="F:DNA binding"/>
    <property type="evidence" value="ECO:0007669"/>
    <property type="project" value="UniProtKB-KW"/>
</dbReference>
<dbReference type="FunFam" id="3.10.150.10:FF:000006">
    <property type="entry name" value="Proliferating cell nuclear antigen"/>
    <property type="match status" value="1"/>
</dbReference>
<gene>
    <name evidence="10" type="ORF">ACOF00016_LOCUS8307</name>
</gene>
<proteinExistence type="inferred from homology"/>
<evidence type="ECO:0000256" key="4">
    <source>
        <dbReference type="ARBA" id="ARBA00023125"/>
    </source>
</evidence>
<comment type="subcellular location">
    <subcellularLocation>
        <location evidence="1 6">Nucleus</location>
    </subcellularLocation>
</comment>
<keyword evidence="3 7" id="KW-0235">DNA replication</keyword>
<dbReference type="GO" id="GO:0030337">
    <property type="term" value="F:DNA polymerase processivity factor activity"/>
    <property type="evidence" value="ECO:0007669"/>
    <property type="project" value="InterPro"/>
</dbReference>
<dbReference type="Gene3D" id="3.70.10.10">
    <property type="match status" value="1"/>
</dbReference>
<comment type="similarity">
    <text evidence="2 7">Belongs to the PCNA family.</text>
</comment>
<evidence type="ECO:0000259" key="9">
    <source>
        <dbReference type="Pfam" id="PF02747"/>
    </source>
</evidence>
<dbReference type="CDD" id="cd00577">
    <property type="entry name" value="PCNA"/>
    <property type="match status" value="1"/>
</dbReference>
<protein>
    <recommendedName>
        <fullName evidence="6">DNA sliding clamp PCNA</fullName>
    </recommendedName>
</protein>
<dbReference type="PANTHER" id="PTHR11352:SF0">
    <property type="entry name" value="PROLIFERATING CELL NUCLEAR ANTIGEN"/>
    <property type="match status" value="1"/>
</dbReference>
<dbReference type="GO" id="GO:0006298">
    <property type="term" value="P:mismatch repair"/>
    <property type="evidence" value="ECO:0007669"/>
    <property type="project" value="TreeGrafter"/>
</dbReference>
<keyword evidence="5 6" id="KW-0539">Nucleus</keyword>
<dbReference type="InterPro" id="IPR046938">
    <property type="entry name" value="DNA_clamp_sf"/>
</dbReference>
<evidence type="ECO:0000256" key="6">
    <source>
        <dbReference type="RuleBase" id="RU000641"/>
    </source>
</evidence>
<dbReference type="GO" id="GO:0043626">
    <property type="term" value="C:PCNA complex"/>
    <property type="evidence" value="ECO:0007669"/>
    <property type="project" value="TreeGrafter"/>
</dbReference>
<dbReference type="GO" id="GO:0006272">
    <property type="term" value="P:leading strand elongation"/>
    <property type="evidence" value="ECO:0007669"/>
    <property type="project" value="TreeGrafter"/>
</dbReference>
<dbReference type="PANTHER" id="PTHR11352">
    <property type="entry name" value="PROLIFERATING CELL NUCLEAR ANTIGEN"/>
    <property type="match status" value="1"/>
</dbReference>
<evidence type="ECO:0000256" key="5">
    <source>
        <dbReference type="ARBA" id="ARBA00023242"/>
    </source>
</evidence>
<feature type="domain" description="Proliferating cell nuclear antigen PCNA C-terminal" evidence="9">
    <location>
        <begin position="128"/>
        <end position="254"/>
    </location>
</feature>
<evidence type="ECO:0000256" key="3">
    <source>
        <dbReference type="ARBA" id="ARBA00022705"/>
    </source>
</evidence>
<dbReference type="NCBIfam" id="TIGR00590">
    <property type="entry name" value="pcna"/>
    <property type="match status" value="1"/>
</dbReference>
<dbReference type="InterPro" id="IPR022648">
    <property type="entry name" value="Pr_cel_nuc_antig_N"/>
</dbReference>
<dbReference type="AlphaFoldDB" id="A0A7S3L483"/>
<dbReference type="InterPro" id="IPR022649">
    <property type="entry name" value="Pr_cel_nuc_antig_C"/>
</dbReference>
<dbReference type="FunFam" id="3.70.10.10:FF:000001">
    <property type="entry name" value="Proliferating cell nuclear antigen"/>
    <property type="match status" value="1"/>
</dbReference>
<sequence length="264" mass="29262">MFEARLVEGTIFKQLIDSIKDLVADTNVDCSEEEVTIQSMDSAHVALVACSLSSNAFEHYRCDRNLALGVNTANMAKIFKMMNKGDTLVLKAEDNGDSLNMMFEAEKADTIADFELKLMEIDAEQMAIPDTPYKCTIKMPSAEFQRIVRDLQVIGDTCTISCTKEGVRFSVSGQIGTGNILTRANAATEKEEDQVVIDMEEPVELNFALRYLNFFTKATPLSGSVVLSMSPNVPVVVEYPIGDMGYIKYFLAPKIDEGDEEMDE</sequence>
<comment type="function">
    <text evidence="6">This protein is an auxiliary protein of DNA polymerase delta and is involved in the control of eukaryotic DNA replication by increasing the polymerase's processivity during elongation of the leading strand.</text>
</comment>
<evidence type="ECO:0000259" key="8">
    <source>
        <dbReference type="Pfam" id="PF00705"/>
    </source>
</evidence>
<name>A0A7S3L483_9STRA</name>
<dbReference type="Pfam" id="PF00705">
    <property type="entry name" value="PCNA_N"/>
    <property type="match status" value="1"/>
</dbReference>
<dbReference type="PRINTS" id="PR00339">
    <property type="entry name" value="PCNACYCLIN"/>
</dbReference>
<accession>A0A7S3L483</accession>
<dbReference type="SUPFAM" id="SSF55979">
    <property type="entry name" value="DNA clamp"/>
    <property type="match status" value="2"/>
</dbReference>
<dbReference type="GO" id="GO:0019985">
    <property type="term" value="P:translesion synthesis"/>
    <property type="evidence" value="ECO:0007669"/>
    <property type="project" value="TreeGrafter"/>
</dbReference>
<dbReference type="HAMAP" id="MF_00317">
    <property type="entry name" value="DNApol_clamp_arch"/>
    <property type="match status" value="1"/>
</dbReference>
<dbReference type="Pfam" id="PF02747">
    <property type="entry name" value="PCNA_C"/>
    <property type="match status" value="1"/>
</dbReference>
<evidence type="ECO:0000313" key="10">
    <source>
        <dbReference type="EMBL" id="CAE0410882.1"/>
    </source>
</evidence>
<organism evidence="10">
    <name type="scientific">Amphora coffeiformis</name>
    <dbReference type="NCBI Taxonomy" id="265554"/>
    <lineage>
        <taxon>Eukaryota</taxon>
        <taxon>Sar</taxon>
        <taxon>Stramenopiles</taxon>
        <taxon>Ochrophyta</taxon>
        <taxon>Bacillariophyta</taxon>
        <taxon>Bacillariophyceae</taxon>
        <taxon>Bacillariophycidae</taxon>
        <taxon>Thalassiophysales</taxon>
        <taxon>Catenulaceae</taxon>
        <taxon>Amphora</taxon>
    </lineage>
</organism>
<reference evidence="10" key="1">
    <citation type="submission" date="2021-01" db="EMBL/GenBank/DDBJ databases">
        <authorList>
            <person name="Corre E."/>
            <person name="Pelletier E."/>
            <person name="Niang G."/>
            <person name="Scheremetjew M."/>
            <person name="Finn R."/>
            <person name="Kale V."/>
            <person name="Holt S."/>
            <person name="Cochrane G."/>
            <person name="Meng A."/>
            <person name="Brown T."/>
            <person name="Cohen L."/>
        </authorList>
    </citation>
    <scope>NUCLEOTIDE SEQUENCE</scope>
    <source>
        <strain evidence="10">CCMP127</strain>
    </source>
</reference>
<evidence type="ECO:0000256" key="2">
    <source>
        <dbReference type="ARBA" id="ARBA00010462"/>
    </source>
</evidence>
<dbReference type="GO" id="GO:0006275">
    <property type="term" value="P:regulation of DNA replication"/>
    <property type="evidence" value="ECO:0007669"/>
    <property type="project" value="InterPro"/>
</dbReference>
<keyword evidence="4 7" id="KW-0238">DNA-binding</keyword>
<evidence type="ECO:0000256" key="1">
    <source>
        <dbReference type="ARBA" id="ARBA00004123"/>
    </source>
</evidence>
<feature type="domain" description="Proliferating cell nuclear antigen PCNA N-terminal" evidence="8">
    <location>
        <begin position="1"/>
        <end position="124"/>
    </location>
</feature>
<evidence type="ECO:0000256" key="7">
    <source>
        <dbReference type="RuleBase" id="RU003671"/>
    </source>
</evidence>